<accession>A0A6N8FB46</accession>
<comment type="caution">
    <text evidence="4">The sequence shown here is derived from an EMBL/GenBank/DDBJ whole genome shotgun (WGS) entry which is preliminary data.</text>
</comment>
<dbReference type="EMBL" id="WOCD01000003">
    <property type="protein sequence ID" value="MUH72729.1"/>
    <property type="molecule type" value="Genomic_DNA"/>
</dbReference>
<dbReference type="PIRSF" id="PIRSF031767">
    <property type="entry name" value="MHYE_LytTR"/>
    <property type="match status" value="1"/>
</dbReference>
<dbReference type="InterPro" id="IPR046947">
    <property type="entry name" value="LytR-like"/>
</dbReference>
<feature type="transmembrane region" description="Helical" evidence="2">
    <location>
        <begin position="12"/>
        <end position="35"/>
    </location>
</feature>
<keyword evidence="2" id="KW-1133">Transmembrane helix</keyword>
<dbReference type="GO" id="GO:0000156">
    <property type="term" value="F:phosphorelay response regulator activity"/>
    <property type="evidence" value="ECO:0007669"/>
    <property type="project" value="InterPro"/>
</dbReference>
<reference evidence="4 5" key="1">
    <citation type="submission" date="2019-11" db="EMBL/GenBank/DDBJ databases">
        <title>P. haliotis isolates from Z. marina roots.</title>
        <authorList>
            <person name="Cohen M."/>
            <person name="Jospin G."/>
            <person name="Eisen J.A."/>
            <person name="Coil D.A."/>
        </authorList>
    </citation>
    <scope>NUCLEOTIDE SEQUENCE [LARGE SCALE GENOMIC DNA]</scope>
    <source>
        <strain evidence="4 5">UCD-MCMsp1aY</strain>
    </source>
</reference>
<dbReference type="PANTHER" id="PTHR37299">
    <property type="entry name" value="TRANSCRIPTIONAL REGULATOR-RELATED"/>
    <property type="match status" value="1"/>
</dbReference>
<dbReference type="InterPro" id="IPR012379">
    <property type="entry name" value="LytTR_MHYE"/>
</dbReference>
<feature type="transmembrane region" description="Helical" evidence="2">
    <location>
        <begin position="87"/>
        <end position="109"/>
    </location>
</feature>
<dbReference type="PROSITE" id="PS50930">
    <property type="entry name" value="HTH_LYTTR"/>
    <property type="match status" value="1"/>
</dbReference>
<keyword evidence="5" id="KW-1185">Reference proteome</keyword>
<gene>
    <name evidence="4" type="ORF">GNP35_09645</name>
</gene>
<dbReference type="Proteomes" id="UP000439994">
    <property type="component" value="Unassembled WGS sequence"/>
</dbReference>
<keyword evidence="2" id="KW-0812">Transmembrane</keyword>
<dbReference type="OrthoDB" id="9781059at2"/>
<dbReference type="InterPro" id="IPR007492">
    <property type="entry name" value="LytTR_DNA-bd_dom"/>
</dbReference>
<proteinExistence type="predicted"/>
<evidence type="ECO:0000313" key="5">
    <source>
        <dbReference type="Proteomes" id="UP000439994"/>
    </source>
</evidence>
<dbReference type="Pfam" id="PF04397">
    <property type="entry name" value="LytTR"/>
    <property type="match status" value="1"/>
</dbReference>
<dbReference type="RefSeq" id="WP_155695881.1">
    <property type="nucleotide sequence ID" value="NZ_WOCD01000003.1"/>
</dbReference>
<dbReference type="AlphaFoldDB" id="A0A6N8FB46"/>
<dbReference type="SMART" id="SM00850">
    <property type="entry name" value="LytTR"/>
    <property type="match status" value="1"/>
</dbReference>
<keyword evidence="2" id="KW-0472">Membrane</keyword>
<protein>
    <submittedName>
        <fullName evidence="4">LytTR family transcriptional regulator</fullName>
    </submittedName>
</protein>
<feature type="transmembrane region" description="Helical" evidence="2">
    <location>
        <begin position="55"/>
        <end position="75"/>
    </location>
</feature>
<name>A0A6N8FB46_9GAMM</name>
<feature type="domain" description="HTH LytTR-type" evidence="3">
    <location>
        <begin position="182"/>
        <end position="285"/>
    </location>
</feature>
<dbReference type="Gene3D" id="2.40.50.1020">
    <property type="entry name" value="LytTr DNA-binding domain"/>
    <property type="match status" value="1"/>
</dbReference>
<evidence type="ECO:0000259" key="3">
    <source>
        <dbReference type="PROSITE" id="PS50930"/>
    </source>
</evidence>
<organism evidence="4 5">
    <name type="scientific">Psychrosphaera haliotis</name>
    <dbReference type="NCBI Taxonomy" id="555083"/>
    <lineage>
        <taxon>Bacteria</taxon>
        <taxon>Pseudomonadati</taxon>
        <taxon>Pseudomonadota</taxon>
        <taxon>Gammaproteobacteria</taxon>
        <taxon>Alteromonadales</taxon>
        <taxon>Pseudoalteromonadaceae</taxon>
        <taxon>Psychrosphaera</taxon>
    </lineage>
</organism>
<sequence length="285" mass="33351">MNYLSHFQRYKLRYEVSALFAYFLINATVLATSVIMEKSRVYDELPFSLWEPFVWEYSSGFSSLLLFPAIVYLLEKYPFQWQHIKRSILFYLVISVLFSLSHVGLMVGMREIAYALASRDYDFGQVGFELIYEYRKDLWSFIFFVIVIKGYQFIVAQLQGEANPIAQGEDNSDKPAMNLDRLLVKKLGKEFIINIEDVEWLESSGNYVNLHINQRIYPIRSTLTALSKQLSERGFCRIHRSHAIRLDMVESITPQASGDSEVKLKNGKTLMLSRRYKDSFKREFT</sequence>
<evidence type="ECO:0000256" key="2">
    <source>
        <dbReference type="SAM" id="Phobius"/>
    </source>
</evidence>
<evidence type="ECO:0000313" key="4">
    <source>
        <dbReference type="EMBL" id="MUH72729.1"/>
    </source>
</evidence>
<dbReference type="PANTHER" id="PTHR37299:SF1">
    <property type="entry name" value="STAGE 0 SPORULATION PROTEIN A HOMOLOG"/>
    <property type="match status" value="1"/>
</dbReference>
<dbReference type="GO" id="GO:0003677">
    <property type="term" value="F:DNA binding"/>
    <property type="evidence" value="ECO:0007669"/>
    <property type="project" value="InterPro"/>
</dbReference>
<keyword evidence="1" id="KW-0902">Two-component regulatory system</keyword>
<evidence type="ECO:0000256" key="1">
    <source>
        <dbReference type="ARBA" id="ARBA00023012"/>
    </source>
</evidence>